<dbReference type="InterPro" id="IPR036291">
    <property type="entry name" value="NAD(P)-bd_dom_sf"/>
</dbReference>
<dbReference type="PANTHER" id="PTHR43207">
    <property type="entry name" value="AROGENATE DEHYDROGENASE-RELATED"/>
    <property type="match status" value="1"/>
</dbReference>
<dbReference type="InterPro" id="IPR059064">
    <property type="entry name" value="TYRAAT2_C"/>
</dbReference>
<reference evidence="4" key="1">
    <citation type="submission" date="2021-01" db="EMBL/GenBank/DDBJ databases">
        <authorList>
            <person name="Corre E."/>
            <person name="Pelletier E."/>
            <person name="Niang G."/>
            <person name="Scheremetjew M."/>
            <person name="Finn R."/>
            <person name="Kale V."/>
            <person name="Holt S."/>
            <person name="Cochrane G."/>
            <person name="Meng A."/>
            <person name="Brown T."/>
            <person name="Cohen L."/>
        </authorList>
    </citation>
    <scope>NUCLEOTIDE SEQUENCE</scope>
    <source>
        <strain evidence="4">CCMP3107</strain>
    </source>
</reference>
<evidence type="ECO:0000259" key="3">
    <source>
        <dbReference type="PROSITE" id="PS51176"/>
    </source>
</evidence>
<dbReference type="GO" id="GO:0008977">
    <property type="term" value="F:prephenate dehydrogenase (NAD+) activity"/>
    <property type="evidence" value="ECO:0007669"/>
    <property type="project" value="InterPro"/>
</dbReference>
<name>A0A7S3UT44_HETAK</name>
<protein>
    <recommendedName>
        <fullName evidence="3">Prephenate/arogenate dehydrogenase domain-containing protein</fullName>
    </recommendedName>
</protein>
<feature type="region of interest" description="Disordered" evidence="2">
    <location>
        <begin position="320"/>
        <end position="339"/>
    </location>
</feature>
<evidence type="ECO:0000256" key="1">
    <source>
        <dbReference type="ARBA" id="ARBA00023002"/>
    </source>
</evidence>
<feature type="domain" description="Prephenate/arogenate dehydrogenase" evidence="3">
    <location>
        <begin position="19"/>
        <end position="301"/>
    </location>
</feature>
<proteinExistence type="predicted"/>
<dbReference type="PROSITE" id="PS51176">
    <property type="entry name" value="PDH_ADH"/>
    <property type="match status" value="1"/>
</dbReference>
<feature type="compositionally biased region" description="Low complexity" evidence="2">
    <location>
        <begin position="326"/>
        <end position="339"/>
    </location>
</feature>
<evidence type="ECO:0000256" key="2">
    <source>
        <dbReference type="SAM" id="MobiDB-lite"/>
    </source>
</evidence>
<dbReference type="GO" id="GO:0006571">
    <property type="term" value="P:tyrosine biosynthetic process"/>
    <property type="evidence" value="ECO:0007669"/>
    <property type="project" value="InterPro"/>
</dbReference>
<dbReference type="GO" id="GO:0070403">
    <property type="term" value="F:NAD+ binding"/>
    <property type="evidence" value="ECO:0007669"/>
    <property type="project" value="InterPro"/>
</dbReference>
<dbReference type="Pfam" id="PF02153">
    <property type="entry name" value="PDH_N"/>
    <property type="match status" value="1"/>
</dbReference>
<sequence>MGTEELPGLVRDESKQRRLKIGIVGFGNFGQFLAKTFVKYADVYGINRSDKSNAAKQIGAKFYPSYDVANFLKNNLDVIIMCTSVISFEQMLGTLPKDQLRDCLLVDVLSVKMHPKEVMMTSLPPSTDILCTHPMFGPESGKYSWQGLSFVFDKVRISNPKRADQFLSIWDSERCKMVEMPCELHDEYAANSQFITHLMGRILGQQGLRRTPIDTKGFENVLNLVETTCLDSFDLFYSLYKYNVNSEETLRKLRESFALVERQIAAKEAYIAARAEIAMDERTNLLEECRAIIKEALATSTLQGATSDALVRKLLADRLDEEQKKGGQPQQEQQGGKQV</sequence>
<dbReference type="SUPFAM" id="SSF51735">
    <property type="entry name" value="NAD(P)-binding Rossmann-fold domains"/>
    <property type="match status" value="1"/>
</dbReference>
<dbReference type="EMBL" id="HBIU01007791">
    <property type="protein sequence ID" value="CAE0624373.1"/>
    <property type="molecule type" value="Transcribed_RNA"/>
</dbReference>
<dbReference type="GO" id="GO:0033730">
    <property type="term" value="F:arogenate dehydrogenase (NADP+) activity"/>
    <property type="evidence" value="ECO:0007669"/>
    <property type="project" value="InterPro"/>
</dbReference>
<dbReference type="AlphaFoldDB" id="A0A7S3UT44"/>
<dbReference type="InterPro" id="IPR045011">
    <property type="entry name" value="TYRAAT1/2"/>
</dbReference>
<dbReference type="Gene3D" id="3.40.50.720">
    <property type="entry name" value="NAD(P)-binding Rossmann-like Domain"/>
    <property type="match status" value="1"/>
</dbReference>
<dbReference type="InterPro" id="IPR003099">
    <property type="entry name" value="Prephen_DH"/>
</dbReference>
<dbReference type="PANTHER" id="PTHR43207:SF4">
    <property type="entry name" value="AROGENATE DEHYDROGENASE 2, CHLOROPLASTIC"/>
    <property type="match status" value="1"/>
</dbReference>
<organism evidence="4">
    <name type="scientific">Heterosigma akashiwo</name>
    <name type="common">Chromophytic alga</name>
    <name type="synonym">Heterosigma carterae</name>
    <dbReference type="NCBI Taxonomy" id="2829"/>
    <lineage>
        <taxon>Eukaryota</taxon>
        <taxon>Sar</taxon>
        <taxon>Stramenopiles</taxon>
        <taxon>Ochrophyta</taxon>
        <taxon>Raphidophyceae</taxon>
        <taxon>Chattonellales</taxon>
        <taxon>Chattonellaceae</taxon>
        <taxon>Heterosigma</taxon>
    </lineage>
</organism>
<keyword evidence="1" id="KW-0560">Oxidoreductase</keyword>
<dbReference type="GO" id="GO:0004665">
    <property type="term" value="F:prephenate dehydrogenase (NADP+) activity"/>
    <property type="evidence" value="ECO:0007669"/>
    <property type="project" value="InterPro"/>
</dbReference>
<gene>
    <name evidence="4" type="ORF">HAKA00212_LOCUS3040</name>
</gene>
<evidence type="ECO:0000313" key="4">
    <source>
        <dbReference type="EMBL" id="CAE0624373.1"/>
    </source>
</evidence>
<dbReference type="InterPro" id="IPR046826">
    <property type="entry name" value="PDH_N"/>
</dbReference>
<accession>A0A7S3UT44</accession>
<dbReference type="Pfam" id="PF26213">
    <property type="entry name" value="TYRAAT1_C"/>
    <property type="match status" value="1"/>
</dbReference>